<dbReference type="EMBL" id="CP046452">
    <property type="protein sequence ID" value="QGU02255.1"/>
    <property type="molecule type" value="Genomic_DNA"/>
</dbReference>
<dbReference type="InterPro" id="IPR037465">
    <property type="entry name" value="YlxR"/>
</dbReference>
<dbReference type="AlphaFoldDB" id="A0A6B8VTF0"/>
<keyword evidence="3" id="KW-1185">Reference proteome</keyword>
<evidence type="ECO:0000313" key="3">
    <source>
        <dbReference type="Proteomes" id="UP000427071"/>
    </source>
</evidence>
<evidence type="ECO:0000259" key="1">
    <source>
        <dbReference type="Pfam" id="PF04296"/>
    </source>
</evidence>
<dbReference type="PANTHER" id="PTHR34215:SF1">
    <property type="entry name" value="YLXR DOMAIN-CONTAINING PROTEIN"/>
    <property type="match status" value="1"/>
</dbReference>
<protein>
    <recommendedName>
        <fullName evidence="1">YlxR domain-containing protein</fullName>
    </recommendedName>
</protein>
<accession>A0A6B8VTF0</accession>
<dbReference type="Gene3D" id="3.30.1230.10">
    <property type="entry name" value="YlxR-like"/>
    <property type="match status" value="1"/>
</dbReference>
<dbReference type="InterPro" id="IPR035931">
    <property type="entry name" value="YlxR-like_sf"/>
</dbReference>
<proteinExistence type="predicted"/>
<dbReference type="RefSeq" id="WP_156192590.1">
    <property type="nucleotide sequence ID" value="NZ_CP046452.1"/>
</dbReference>
<dbReference type="PANTHER" id="PTHR34215">
    <property type="entry name" value="BLL0784 PROTEIN"/>
    <property type="match status" value="1"/>
</dbReference>
<reference evidence="3" key="1">
    <citation type="submission" date="2019-11" db="EMBL/GenBank/DDBJ databases">
        <title>Complete genome sequence of Corynebacterium kalinowskii 1959, a novel Corynebacterium species isolated from soil of a small paddock in Vilsendorf, Germany.</title>
        <authorList>
            <person name="Schaffert L."/>
            <person name="Ruwe M."/>
            <person name="Milse J."/>
            <person name="Hanuschka K."/>
            <person name="Ortseifen V."/>
            <person name="Droste J."/>
            <person name="Brandt D."/>
            <person name="Schlueter L."/>
            <person name="Kutter Y."/>
            <person name="Vinke S."/>
            <person name="Viehoefer P."/>
            <person name="Jacob L."/>
            <person name="Luebke N.-C."/>
            <person name="Schulte-Berndt E."/>
            <person name="Hain C."/>
            <person name="Linder M."/>
            <person name="Schmidt P."/>
            <person name="Wollenschlaeger L."/>
            <person name="Luttermann T."/>
            <person name="Thieme E."/>
            <person name="Hassa J."/>
            <person name="Haak M."/>
            <person name="Wittchen M."/>
            <person name="Mentz A."/>
            <person name="Persicke M."/>
            <person name="Busche T."/>
            <person name="Ruckert C."/>
        </authorList>
    </citation>
    <scope>NUCLEOTIDE SEQUENCE [LARGE SCALE GENOMIC DNA]</scope>
    <source>
        <strain evidence="3">1959</strain>
    </source>
</reference>
<feature type="domain" description="YlxR" evidence="1">
    <location>
        <begin position="16"/>
        <end position="81"/>
    </location>
</feature>
<organism evidence="2 3">
    <name type="scientific">Corynebacterium kalinowskii</name>
    <dbReference type="NCBI Taxonomy" id="2675216"/>
    <lineage>
        <taxon>Bacteria</taxon>
        <taxon>Bacillati</taxon>
        <taxon>Actinomycetota</taxon>
        <taxon>Actinomycetes</taxon>
        <taxon>Mycobacteriales</taxon>
        <taxon>Corynebacteriaceae</taxon>
        <taxon>Corynebacterium</taxon>
    </lineage>
</organism>
<evidence type="ECO:0000313" key="2">
    <source>
        <dbReference type="EMBL" id="QGU02255.1"/>
    </source>
</evidence>
<dbReference type="SUPFAM" id="SSF64376">
    <property type="entry name" value="YlxR-like"/>
    <property type="match status" value="1"/>
</dbReference>
<dbReference type="Pfam" id="PF04296">
    <property type="entry name" value="YlxR"/>
    <property type="match status" value="1"/>
</dbReference>
<dbReference type="KEGG" id="ckw:CKALI_06965"/>
<sequence>MTQSQLLSPGKTERLRTCIATRKTLPDFQLLRTVLSTSEPNVVVPDLERKFPGRGAWITPTLEALDTAEQRKAFGRAFKVSSLLDTRLVRQYLLDTTTKQEGLQH</sequence>
<gene>
    <name evidence="2" type="ORF">CKALI_06965</name>
</gene>
<dbReference type="Proteomes" id="UP000427071">
    <property type="component" value="Chromosome"/>
</dbReference>
<dbReference type="InterPro" id="IPR007393">
    <property type="entry name" value="YlxR_dom"/>
</dbReference>
<name>A0A6B8VTF0_9CORY</name>